<dbReference type="STRING" id="745366.GA0070213_10316"/>
<dbReference type="RefSeq" id="WP_175441228.1">
    <property type="nucleotide sequence ID" value="NZ_FMDM01000003.1"/>
</dbReference>
<dbReference type="Pfam" id="PF01909">
    <property type="entry name" value="NTP_transf_2"/>
    <property type="match status" value="1"/>
</dbReference>
<dbReference type="GO" id="GO:0016779">
    <property type="term" value="F:nucleotidyltransferase activity"/>
    <property type="evidence" value="ECO:0007669"/>
    <property type="project" value="InterPro"/>
</dbReference>
<dbReference type="InterPro" id="IPR043519">
    <property type="entry name" value="NT_sf"/>
</dbReference>
<evidence type="ECO:0000259" key="1">
    <source>
        <dbReference type="Pfam" id="PF01909"/>
    </source>
</evidence>
<dbReference type="EMBL" id="FMDM01000003">
    <property type="protein sequence ID" value="SCG44461.1"/>
    <property type="molecule type" value="Genomic_DNA"/>
</dbReference>
<dbReference type="CDD" id="cd05403">
    <property type="entry name" value="NT_KNTase_like"/>
    <property type="match status" value="1"/>
</dbReference>
<keyword evidence="3" id="KW-1185">Reference proteome</keyword>
<dbReference type="Gene3D" id="3.30.460.10">
    <property type="entry name" value="Beta Polymerase, domain 2"/>
    <property type="match status" value="1"/>
</dbReference>
<evidence type="ECO:0000313" key="2">
    <source>
        <dbReference type="EMBL" id="SCG44461.1"/>
    </source>
</evidence>
<name>A0A1C5HG24_9ACTN</name>
<reference evidence="3" key="1">
    <citation type="submission" date="2016-06" db="EMBL/GenBank/DDBJ databases">
        <authorList>
            <person name="Varghese N."/>
            <person name="Submissions Spin"/>
        </authorList>
    </citation>
    <scope>NUCLEOTIDE SEQUENCE [LARGE SCALE GENOMIC DNA]</scope>
    <source>
        <strain evidence="3">DSM 45647</strain>
    </source>
</reference>
<organism evidence="2 3">
    <name type="scientific">Micromonospora humi</name>
    <dbReference type="NCBI Taxonomy" id="745366"/>
    <lineage>
        <taxon>Bacteria</taxon>
        <taxon>Bacillati</taxon>
        <taxon>Actinomycetota</taxon>
        <taxon>Actinomycetes</taxon>
        <taxon>Micromonosporales</taxon>
        <taxon>Micromonosporaceae</taxon>
        <taxon>Micromonospora</taxon>
    </lineage>
</organism>
<dbReference type="Proteomes" id="UP000199360">
    <property type="component" value="Unassembled WGS sequence"/>
</dbReference>
<accession>A0A1C5HG24</accession>
<gene>
    <name evidence="2" type="ORF">GA0070213_10316</name>
</gene>
<sequence length="278" mass="31132">MTEAPDGLNLPPGLSSRRVEVLTELAARNDADHGEDLLGLVLSGSVGRGLATERSDLDVYVVLTDHGMGERTTTRSRDLDEIPVPLSQLEEVPPFGSGGWWFRWSFAWAPILLDRTRGRLPSALHRLATVTPDEAETILVEHDRLDGWLNHAYRALKSDRDGRELERRLDAAESVPWLLDVIFSLAGRVRPYHKYLPWELREHPVPEWGAQELLSLLQATLDGDPAAIRATFERVESLCAAFDSERPVPVLTPVIEGWGDELQILSGRRSLRPRHPSP</sequence>
<feature type="domain" description="Polymerase nucleotidyl transferase" evidence="1">
    <location>
        <begin position="39"/>
        <end position="66"/>
    </location>
</feature>
<proteinExistence type="predicted"/>
<dbReference type="AlphaFoldDB" id="A0A1C5HG24"/>
<evidence type="ECO:0000313" key="3">
    <source>
        <dbReference type="Proteomes" id="UP000199360"/>
    </source>
</evidence>
<dbReference type="InterPro" id="IPR002934">
    <property type="entry name" value="Polymerase_NTP_transf_dom"/>
</dbReference>
<dbReference type="SUPFAM" id="SSF81301">
    <property type="entry name" value="Nucleotidyltransferase"/>
    <property type="match status" value="1"/>
</dbReference>
<keyword evidence="2" id="KW-0808">Transferase</keyword>
<protein>
    <submittedName>
        <fullName evidence="2">Nucleotidyltransferase domain-containing protein</fullName>
    </submittedName>
</protein>